<evidence type="ECO:0000313" key="2">
    <source>
        <dbReference type="EMBL" id="QYD68116.1"/>
    </source>
</evidence>
<gene>
    <name evidence="2" type="ORF">KZJ38_17800</name>
</gene>
<dbReference type="RefSeq" id="WP_219797509.1">
    <property type="nucleotide sequence ID" value="NZ_CP080095.1"/>
</dbReference>
<dbReference type="EMBL" id="CP080095">
    <property type="protein sequence ID" value="QYD68116.1"/>
    <property type="molecule type" value="Genomic_DNA"/>
</dbReference>
<evidence type="ECO:0000256" key="1">
    <source>
        <dbReference type="SAM" id="MobiDB-lite"/>
    </source>
</evidence>
<feature type="compositionally biased region" description="Polar residues" evidence="1">
    <location>
        <begin position="1"/>
        <end position="12"/>
    </location>
</feature>
<reference evidence="2 3" key="1">
    <citation type="submission" date="2021-07" db="EMBL/GenBank/DDBJ databases">
        <title>Paraburkholderia edwinii protects Aspergillus sp. from phenazines by acting as a toxin sponge.</title>
        <authorList>
            <person name="Dahlstrom K.M."/>
            <person name="Newman D.K."/>
        </authorList>
    </citation>
    <scope>NUCLEOTIDE SEQUENCE [LARGE SCALE GENOMIC DNA]</scope>
    <source>
        <strain evidence="2 3">Pe01</strain>
    </source>
</reference>
<feature type="compositionally biased region" description="Polar residues" evidence="1">
    <location>
        <begin position="90"/>
        <end position="104"/>
    </location>
</feature>
<protein>
    <submittedName>
        <fullName evidence="2">Uncharacterized protein</fullName>
    </submittedName>
</protein>
<organism evidence="2 3">
    <name type="scientific">Paraburkholderia edwinii</name>
    <dbReference type="NCBI Taxonomy" id="2861782"/>
    <lineage>
        <taxon>Bacteria</taxon>
        <taxon>Pseudomonadati</taxon>
        <taxon>Pseudomonadota</taxon>
        <taxon>Betaproteobacteria</taxon>
        <taxon>Burkholderiales</taxon>
        <taxon>Burkholderiaceae</taxon>
        <taxon>Paraburkholderia</taxon>
    </lineage>
</organism>
<proteinExistence type="predicted"/>
<dbReference type="Proteomes" id="UP000826462">
    <property type="component" value="Chromosome 1"/>
</dbReference>
<feature type="region of interest" description="Disordered" evidence="1">
    <location>
        <begin position="1"/>
        <end position="108"/>
    </location>
</feature>
<feature type="compositionally biased region" description="Polar residues" evidence="1">
    <location>
        <begin position="26"/>
        <end position="41"/>
    </location>
</feature>
<name>A0ABX8UHV6_9BURK</name>
<feature type="compositionally biased region" description="Low complexity" evidence="1">
    <location>
        <begin position="53"/>
        <end position="63"/>
    </location>
</feature>
<sequence length="138" mass="14216">MPGNAATGNASEQRVAVRQQAVKTVDVTNAQKSADTKTSVASRRERPAVDARSNNGSNSGSNSVSAAMTEALVRQSAVLDPNLPPPDMSKSVSVNDASNTSSHGGANPVAAAMTEQLVRESTRFTPPAHHAPTQPGVQ</sequence>
<feature type="region of interest" description="Disordered" evidence="1">
    <location>
        <begin position="119"/>
        <end position="138"/>
    </location>
</feature>
<evidence type="ECO:0000313" key="3">
    <source>
        <dbReference type="Proteomes" id="UP000826462"/>
    </source>
</evidence>
<accession>A0ABX8UHV6</accession>
<keyword evidence="3" id="KW-1185">Reference proteome</keyword>